<keyword evidence="1" id="KW-0812">Transmembrane</keyword>
<reference evidence="2 3" key="1">
    <citation type="submission" date="2021-06" db="EMBL/GenBank/DDBJ databases">
        <title>Caerostris extrusa draft genome.</title>
        <authorList>
            <person name="Kono N."/>
            <person name="Arakawa K."/>
        </authorList>
    </citation>
    <scope>NUCLEOTIDE SEQUENCE [LARGE SCALE GENOMIC DNA]</scope>
</reference>
<keyword evidence="1" id="KW-1133">Transmembrane helix</keyword>
<organism evidence="2 3">
    <name type="scientific">Caerostris extrusa</name>
    <name type="common">Bark spider</name>
    <name type="synonym">Caerostris bankana</name>
    <dbReference type="NCBI Taxonomy" id="172846"/>
    <lineage>
        <taxon>Eukaryota</taxon>
        <taxon>Metazoa</taxon>
        <taxon>Ecdysozoa</taxon>
        <taxon>Arthropoda</taxon>
        <taxon>Chelicerata</taxon>
        <taxon>Arachnida</taxon>
        <taxon>Araneae</taxon>
        <taxon>Araneomorphae</taxon>
        <taxon>Entelegynae</taxon>
        <taxon>Araneoidea</taxon>
        <taxon>Araneidae</taxon>
        <taxon>Caerostris</taxon>
    </lineage>
</organism>
<accession>A0AAV4Q5P5</accession>
<dbReference type="EMBL" id="BPLR01005749">
    <property type="protein sequence ID" value="GIY04770.1"/>
    <property type="molecule type" value="Genomic_DNA"/>
</dbReference>
<name>A0AAV4Q5P5_CAEEX</name>
<gene>
    <name evidence="2" type="ORF">CEXT_522481</name>
</gene>
<evidence type="ECO:0000256" key="1">
    <source>
        <dbReference type="SAM" id="Phobius"/>
    </source>
</evidence>
<proteinExistence type="predicted"/>
<evidence type="ECO:0000313" key="3">
    <source>
        <dbReference type="Proteomes" id="UP001054945"/>
    </source>
</evidence>
<keyword evidence="3" id="KW-1185">Reference proteome</keyword>
<dbReference type="Proteomes" id="UP001054945">
    <property type="component" value="Unassembled WGS sequence"/>
</dbReference>
<sequence>MVPHSTFTSGDEKQRFVFLLGSFATVLVNNLAADLRGRTLRMFKCFFIFLLGEFQLCLENVSTFAAKSRKYGLGLFPPTALNSALQRKVEENSLGLLPN</sequence>
<feature type="transmembrane region" description="Helical" evidence="1">
    <location>
        <begin position="16"/>
        <end position="33"/>
    </location>
</feature>
<protein>
    <submittedName>
        <fullName evidence="2">Uncharacterized protein</fullName>
    </submittedName>
</protein>
<evidence type="ECO:0000313" key="2">
    <source>
        <dbReference type="EMBL" id="GIY04770.1"/>
    </source>
</evidence>
<keyword evidence="1" id="KW-0472">Membrane</keyword>
<comment type="caution">
    <text evidence="2">The sequence shown here is derived from an EMBL/GenBank/DDBJ whole genome shotgun (WGS) entry which is preliminary data.</text>
</comment>
<dbReference type="AlphaFoldDB" id="A0AAV4Q5P5"/>